<name>A0A9P6AT74_9AGAM</name>
<feature type="compositionally biased region" description="Low complexity" evidence="1">
    <location>
        <begin position="744"/>
        <end position="764"/>
    </location>
</feature>
<dbReference type="SUPFAM" id="SSF50978">
    <property type="entry name" value="WD40 repeat-like"/>
    <property type="match status" value="1"/>
</dbReference>
<dbReference type="OrthoDB" id="429520at2759"/>
<evidence type="ECO:0000313" key="3">
    <source>
        <dbReference type="EMBL" id="KAF9511488.1"/>
    </source>
</evidence>
<dbReference type="PROSITE" id="PS50181">
    <property type="entry name" value="FBOX"/>
    <property type="match status" value="1"/>
</dbReference>
<feature type="domain" description="F-box" evidence="2">
    <location>
        <begin position="30"/>
        <end position="76"/>
    </location>
</feature>
<reference evidence="3" key="1">
    <citation type="journal article" date="2020" name="Nat. Commun.">
        <title>Large-scale genome sequencing of mycorrhizal fungi provides insights into the early evolution of symbiotic traits.</title>
        <authorList>
            <person name="Miyauchi S."/>
            <person name="Kiss E."/>
            <person name="Kuo A."/>
            <person name="Drula E."/>
            <person name="Kohler A."/>
            <person name="Sanchez-Garcia M."/>
            <person name="Morin E."/>
            <person name="Andreopoulos B."/>
            <person name="Barry K.W."/>
            <person name="Bonito G."/>
            <person name="Buee M."/>
            <person name="Carver A."/>
            <person name="Chen C."/>
            <person name="Cichocki N."/>
            <person name="Clum A."/>
            <person name="Culley D."/>
            <person name="Crous P.W."/>
            <person name="Fauchery L."/>
            <person name="Girlanda M."/>
            <person name="Hayes R.D."/>
            <person name="Keri Z."/>
            <person name="LaButti K."/>
            <person name="Lipzen A."/>
            <person name="Lombard V."/>
            <person name="Magnuson J."/>
            <person name="Maillard F."/>
            <person name="Murat C."/>
            <person name="Nolan M."/>
            <person name="Ohm R.A."/>
            <person name="Pangilinan J."/>
            <person name="Pereira M.F."/>
            <person name="Perotto S."/>
            <person name="Peter M."/>
            <person name="Pfister S."/>
            <person name="Riley R."/>
            <person name="Sitrit Y."/>
            <person name="Stielow J.B."/>
            <person name="Szollosi G."/>
            <person name="Zifcakova L."/>
            <person name="Stursova M."/>
            <person name="Spatafora J.W."/>
            <person name="Tedersoo L."/>
            <person name="Vaario L.M."/>
            <person name="Yamada A."/>
            <person name="Yan M."/>
            <person name="Wang P."/>
            <person name="Xu J."/>
            <person name="Bruns T."/>
            <person name="Baldrian P."/>
            <person name="Vilgalys R."/>
            <person name="Dunand C."/>
            <person name="Henrissat B."/>
            <person name="Grigoriev I.V."/>
            <person name="Hibbett D."/>
            <person name="Nagy L.G."/>
            <person name="Martin F.M."/>
        </authorList>
    </citation>
    <scope>NUCLEOTIDE SEQUENCE</scope>
    <source>
        <strain evidence="3">UP504</strain>
    </source>
</reference>
<dbReference type="Proteomes" id="UP000886523">
    <property type="component" value="Unassembled WGS sequence"/>
</dbReference>
<evidence type="ECO:0000256" key="1">
    <source>
        <dbReference type="SAM" id="MobiDB-lite"/>
    </source>
</evidence>
<feature type="region of interest" description="Disordered" evidence="1">
    <location>
        <begin position="890"/>
        <end position="910"/>
    </location>
</feature>
<dbReference type="InterPro" id="IPR015943">
    <property type="entry name" value="WD40/YVTN_repeat-like_dom_sf"/>
</dbReference>
<dbReference type="InterPro" id="IPR001810">
    <property type="entry name" value="F-box_dom"/>
</dbReference>
<feature type="compositionally biased region" description="Polar residues" evidence="1">
    <location>
        <begin position="706"/>
        <end position="721"/>
    </location>
</feature>
<dbReference type="InterPro" id="IPR036322">
    <property type="entry name" value="WD40_repeat_dom_sf"/>
</dbReference>
<evidence type="ECO:0000259" key="2">
    <source>
        <dbReference type="PROSITE" id="PS50181"/>
    </source>
</evidence>
<evidence type="ECO:0000313" key="4">
    <source>
        <dbReference type="Proteomes" id="UP000886523"/>
    </source>
</evidence>
<comment type="caution">
    <text evidence="3">The sequence shown here is derived from an EMBL/GenBank/DDBJ whole genome shotgun (WGS) entry which is preliminary data.</text>
</comment>
<dbReference type="EMBL" id="MU128999">
    <property type="protein sequence ID" value="KAF9511488.1"/>
    <property type="molecule type" value="Genomic_DNA"/>
</dbReference>
<gene>
    <name evidence="3" type="ORF">BS47DRAFT_1486788</name>
</gene>
<dbReference type="Gene3D" id="2.130.10.10">
    <property type="entry name" value="YVTN repeat-like/Quinoprotein amine dehydrogenase"/>
    <property type="match status" value="2"/>
</dbReference>
<organism evidence="3 4">
    <name type="scientific">Hydnum rufescens UP504</name>
    <dbReference type="NCBI Taxonomy" id="1448309"/>
    <lineage>
        <taxon>Eukaryota</taxon>
        <taxon>Fungi</taxon>
        <taxon>Dikarya</taxon>
        <taxon>Basidiomycota</taxon>
        <taxon>Agaricomycotina</taxon>
        <taxon>Agaricomycetes</taxon>
        <taxon>Cantharellales</taxon>
        <taxon>Hydnaceae</taxon>
        <taxon>Hydnum</taxon>
    </lineage>
</organism>
<dbReference type="InterPro" id="IPR036047">
    <property type="entry name" value="F-box-like_dom_sf"/>
</dbReference>
<feature type="region of interest" description="Disordered" evidence="1">
    <location>
        <begin position="697"/>
        <end position="845"/>
    </location>
</feature>
<dbReference type="SMART" id="SM00320">
    <property type="entry name" value="WD40"/>
    <property type="match status" value="3"/>
</dbReference>
<dbReference type="InterPro" id="IPR001680">
    <property type="entry name" value="WD40_rpt"/>
</dbReference>
<feature type="compositionally biased region" description="Low complexity" evidence="1">
    <location>
        <begin position="722"/>
        <end position="734"/>
    </location>
</feature>
<protein>
    <recommendedName>
        <fullName evidence="2">F-box domain-containing protein</fullName>
    </recommendedName>
</protein>
<keyword evidence="4" id="KW-1185">Reference proteome</keyword>
<dbReference type="Gene3D" id="1.20.1280.50">
    <property type="match status" value="1"/>
</dbReference>
<accession>A0A9P6AT74</accession>
<dbReference type="AlphaFoldDB" id="A0A9P6AT74"/>
<proteinExistence type="predicted"/>
<feature type="compositionally biased region" description="Polar residues" evidence="1">
    <location>
        <begin position="802"/>
        <end position="842"/>
    </location>
</feature>
<dbReference type="SUPFAM" id="SSF81383">
    <property type="entry name" value="F-box domain"/>
    <property type="match status" value="1"/>
</dbReference>
<sequence length="952" mass="102688">MPNRPQSLSKTNDNHRRQISVTNTRHSTQHGTLLSLPSESLTHLTSTLDPKSFFALSLVNHALYEHVSLDHSWRVAFNAQFLGLSPEADIGNPAGKPLLLRRTESTWRKEFVKRWNLTIRFAKSRNPTISHAPHHSVVSSMILLPDKASLLCTSLSYGVVSRSFPFTGKILKGYLDAQGALNGQGIGNPNAEFSPDVTAISLHSPGGGTAKVAWGFLNGSVACTTSPKVMELGKSAKFSRCRPALGHEGPVTKIVWGDGPGNTFASSCTRGGVKLWETRKMRCVWTGTAIVDDIFPLLRSSIQELTFDASSGTVIAATESGYIFVWSGIDVHSVTDPDRPPNDEVAQLVPRYFVRIAPLVENPVKPSSLVLQSPGISPTQLHFAIFHEHEACFHKVSVDLKEPVPQFHVVQFCDGPVGVLKSFKADLLPVSSPVMNPSTHPGTILSSVAEINVPLLSRNEPRLATRLHSYVLAGDISGRICVWGWDSDPDDTDPHAKYPKASSSQRWQAHEDGAVTAIEVDGAILATGSECGTINVWDVLTLARLRSFAPPSSRPGPDGLWERVSWIIVRGDVLIASIGSRVLAWKATPVGKDPGKSKAKGKKKSTVNPTAKWQQNLELKRDIIESRSEIEAKRSFHRVAYGPERDQLRSLGQLGLDEVEALEYVLMLSRDEEEARIRRQSESQFSLNNGAEDLFDMNEDIGFNSDGPSSPTSSVDSPGAQSSPFTRPPSSFSPTPIPSPRLSPPLSSSMSTSTAVSVSSRSIPASGSFKLKVSPRVRPEPMEAGPSMSPLNLSTEIRRSSAWCTPSSDALPQTTNDNQRTSVPMASTDIKNSTSTSPSNAGSPYIGTVSPTSTKRAWNAVVRAPSSPTSAPALAPSSLVPSSITAHKPVSGSYRDDAGGSSGRGGGLPFSLPVLRRTVLSPRQRHLEAEEAELKYVLELSLAEAQSGGNIL</sequence>